<protein>
    <submittedName>
        <fullName evidence="2">Uncharacterized protein</fullName>
    </submittedName>
</protein>
<reference evidence="2 3" key="1">
    <citation type="journal article" date="2014" name="Nat. Commun.">
        <title>Klebsormidium flaccidum genome reveals primary factors for plant terrestrial adaptation.</title>
        <authorList>
            <person name="Hori K."/>
            <person name="Maruyama F."/>
            <person name="Fujisawa T."/>
            <person name="Togashi T."/>
            <person name="Yamamoto N."/>
            <person name="Seo M."/>
            <person name="Sato S."/>
            <person name="Yamada T."/>
            <person name="Mori H."/>
            <person name="Tajima N."/>
            <person name="Moriyama T."/>
            <person name="Ikeuchi M."/>
            <person name="Watanabe M."/>
            <person name="Wada H."/>
            <person name="Kobayashi K."/>
            <person name="Saito M."/>
            <person name="Masuda T."/>
            <person name="Sasaki-Sekimoto Y."/>
            <person name="Mashiguchi K."/>
            <person name="Awai K."/>
            <person name="Shimojima M."/>
            <person name="Masuda S."/>
            <person name="Iwai M."/>
            <person name="Nobusawa T."/>
            <person name="Narise T."/>
            <person name="Kondo S."/>
            <person name="Saito H."/>
            <person name="Sato R."/>
            <person name="Murakawa M."/>
            <person name="Ihara Y."/>
            <person name="Oshima-Yamada Y."/>
            <person name="Ohtaka K."/>
            <person name="Satoh M."/>
            <person name="Sonobe K."/>
            <person name="Ishii M."/>
            <person name="Ohtani R."/>
            <person name="Kanamori-Sato M."/>
            <person name="Honoki R."/>
            <person name="Miyazaki D."/>
            <person name="Mochizuki H."/>
            <person name="Umetsu J."/>
            <person name="Higashi K."/>
            <person name="Shibata D."/>
            <person name="Kamiya Y."/>
            <person name="Sato N."/>
            <person name="Nakamura Y."/>
            <person name="Tabata S."/>
            <person name="Ida S."/>
            <person name="Kurokawa K."/>
            <person name="Ohta H."/>
        </authorList>
    </citation>
    <scope>NUCLEOTIDE SEQUENCE [LARGE SCALE GENOMIC DNA]</scope>
    <source>
        <strain evidence="2 3">NIES-2285</strain>
    </source>
</reference>
<dbReference type="Proteomes" id="UP000054558">
    <property type="component" value="Unassembled WGS sequence"/>
</dbReference>
<keyword evidence="3" id="KW-1185">Reference proteome</keyword>
<sequence>MALTRVALNTTSLQLAASPLVSCQSRQSPAGSALFPLGPSRASIKQPLAARASTAPHCSSFFGSSLPLHSAVHAPARKAHRRISAEAAGPSSPDGALPDGGESAPEAGHTLAPLRPSSPTGEFLIKMLEDYPHLFPSAADQQLERLASEKQEADSKANATGSELVLYERINQLKATERSKAVEDIIYALVVQRFNESGASLVCKVATLAETSGRTADVGPLAFDALKSVHSPDALEMCQEHLTVVLGAGQSAYVDESTAVQISKLRMGQVYAASVMYGYFLRRVDKRFQLEKTMKGAMGMLGFNPLEAVDAETGEEVKASEEAESLAAEAAAAAARMARGATDMGHEASDEQRMGLNRLRRNQERVAEERRSKLALRKYVLSFDQETLQQVARIRTRETLNVIEKHVEALFGKPEIMVGEGGVVGLVIPKDDAVKVSFAGLRKVVLEALTFGTHLWDVESYIEEQYNLVAA</sequence>
<dbReference type="PANTHER" id="PTHR31808:SF4">
    <property type="entry name" value="LIGASE, PUTATIVE (DUF760)-RELATED"/>
    <property type="match status" value="1"/>
</dbReference>
<dbReference type="OrthoDB" id="25131at2759"/>
<dbReference type="Pfam" id="PF05542">
    <property type="entry name" value="DUF760"/>
    <property type="match status" value="1"/>
</dbReference>
<organism evidence="2 3">
    <name type="scientific">Klebsormidium nitens</name>
    <name type="common">Green alga</name>
    <name type="synonym">Ulothrix nitens</name>
    <dbReference type="NCBI Taxonomy" id="105231"/>
    <lineage>
        <taxon>Eukaryota</taxon>
        <taxon>Viridiplantae</taxon>
        <taxon>Streptophyta</taxon>
        <taxon>Klebsormidiophyceae</taxon>
        <taxon>Klebsormidiales</taxon>
        <taxon>Klebsormidiaceae</taxon>
        <taxon>Klebsormidium</taxon>
    </lineage>
</organism>
<dbReference type="AlphaFoldDB" id="A0A0U9HJV7"/>
<evidence type="ECO:0000313" key="3">
    <source>
        <dbReference type="Proteomes" id="UP000054558"/>
    </source>
</evidence>
<proteinExistence type="predicted"/>
<dbReference type="OMA" id="FVDTRYH"/>
<accession>A0A0U9HJV7</accession>
<feature type="region of interest" description="Disordered" evidence="1">
    <location>
        <begin position="77"/>
        <end position="116"/>
    </location>
</feature>
<evidence type="ECO:0000313" key="2">
    <source>
        <dbReference type="EMBL" id="GAQ81820.1"/>
    </source>
</evidence>
<dbReference type="InterPro" id="IPR038925">
    <property type="entry name" value="At3g17800-like"/>
</dbReference>
<dbReference type="PANTHER" id="PTHR31808">
    <property type="entry name" value="EXPRESSED PROTEIN"/>
    <property type="match status" value="1"/>
</dbReference>
<name>A0A0U9HJV7_KLENI</name>
<dbReference type="STRING" id="105231.A0A0U9HJV7"/>
<evidence type="ECO:0000256" key="1">
    <source>
        <dbReference type="SAM" id="MobiDB-lite"/>
    </source>
</evidence>
<gene>
    <name evidence="2" type="ORF">KFL_000920050</name>
</gene>
<dbReference type="InterPro" id="IPR008479">
    <property type="entry name" value="DUF760"/>
</dbReference>
<dbReference type="EMBL" id="DF237041">
    <property type="protein sequence ID" value="GAQ81820.1"/>
    <property type="molecule type" value="Genomic_DNA"/>
</dbReference>